<reference evidence="2 3" key="1">
    <citation type="submission" date="2021-02" db="EMBL/GenBank/DDBJ databases">
        <title>Alicyclobacillus curvatus sp. nov. and Alicyclobacillus mengziensis sp. nov., two acidophilic bacteria isolated from acid mine drainage.</title>
        <authorList>
            <person name="Huang Y."/>
        </authorList>
    </citation>
    <scope>NUCLEOTIDE SEQUENCE [LARGE SCALE GENOMIC DNA]</scope>
    <source>
        <strain evidence="2 3">S30H14</strain>
    </source>
</reference>
<dbReference type="InterPro" id="IPR039569">
    <property type="entry name" value="FAS1-like_DH_region"/>
</dbReference>
<dbReference type="Proteomes" id="UP000663505">
    <property type="component" value="Chromosome"/>
</dbReference>
<dbReference type="RefSeq" id="WP_206655534.1">
    <property type="nucleotide sequence ID" value="NZ_CP071182.1"/>
</dbReference>
<dbReference type="Pfam" id="PF13452">
    <property type="entry name" value="FAS1_DH_region"/>
    <property type="match status" value="1"/>
</dbReference>
<protein>
    <submittedName>
        <fullName evidence="2">MaoC family dehydratase N-terminal domain-containing protein</fullName>
    </submittedName>
</protein>
<gene>
    <name evidence="2" type="ORF">JZ786_16825</name>
</gene>
<dbReference type="PIRSF" id="PIRSF018072">
    <property type="entry name" value="UCP018072"/>
    <property type="match status" value="1"/>
</dbReference>
<dbReference type="CDD" id="cd03441">
    <property type="entry name" value="R_hydratase_like"/>
    <property type="match status" value="1"/>
</dbReference>
<evidence type="ECO:0000313" key="3">
    <source>
        <dbReference type="Proteomes" id="UP000663505"/>
    </source>
</evidence>
<keyword evidence="3" id="KW-1185">Reference proteome</keyword>
<dbReference type="SUPFAM" id="SSF54637">
    <property type="entry name" value="Thioesterase/thiol ester dehydrase-isomerase"/>
    <property type="match status" value="1"/>
</dbReference>
<organism evidence="2 3">
    <name type="scientific">Alicyclobacillus mengziensis</name>
    <dbReference type="NCBI Taxonomy" id="2931921"/>
    <lineage>
        <taxon>Bacteria</taxon>
        <taxon>Bacillati</taxon>
        <taxon>Bacillota</taxon>
        <taxon>Bacilli</taxon>
        <taxon>Bacillales</taxon>
        <taxon>Alicyclobacillaceae</taxon>
        <taxon>Alicyclobacillus</taxon>
    </lineage>
</organism>
<evidence type="ECO:0000313" key="2">
    <source>
        <dbReference type="EMBL" id="QSO46164.1"/>
    </source>
</evidence>
<dbReference type="EMBL" id="CP071182">
    <property type="protein sequence ID" value="QSO46164.1"/>
    <property type="molecule type" value="Genomic_DNA"/>
</dbReference>
<proteinExistence type="predicted"/>
<dbReference type="AlphaFoldDB" id="A0A9X7VW70"/>
<accession>A0A9X7VW70</accession>
<dbReference type="InterPro" id="IPR016709">
    <property type="entry name" value="HadA-like"/>
</dbReference>
<evidence type="ECO:0000259" key="1">
    <source>
        <dbReference type="Pfam" id="PF13452"/>
    </source>
</evidence>
<dbReference type="InterPro" id="IPR029069">
    <property type="entry name" value="HotDog_dom_sf"/>
</dbReference>
<feature type="domain" description="FAS1-like dehydratase" evidence="1">
    <location>
        <begin position="12"/>
        <end position="136"/>
    </location>
</feature>
<dbReference type="Gene3D" id="3.10.129.10">
    <property type="entry name" value="Hotdog Thioesterase"/>
    <property type="match status" value="1"/>
</dbReference>
<name>A0A9X7VW70_9BACL</name>
<sequence length="146" mass="16664">MTLEDFREFVDRPSRPVKNEVEKGAIRKFAEAIGDKNPLYVNEEAAKMSRYGRMIAPPTFARTFDFGTIEGLEFETKGLIHGDERFHYYRPIFAGDVLYCSRRLVDVFEKSGSLGNMTFLVYEQMAQDESGNPVVTTKSTIIYRGA</sequence>
<dbReference type="KEGG" id="afx:JZ786_16825"/>